<comment type="caution">
    <text evidence="1">The sequence shown here is derived from an EMBL/GenBank/DDBJ whole genome shotgun (WGS) entry which is preliminary data.</text>
</comment>
<keyword evidence="2" id="KW-1185">Reference proteome</keyword>
<protein>
    <submittedName>
        <fullName evidence="1">Uncharacterized protein</fullName>
    </submittedName>
</protein>
<dbReference type="Proteomes" id="UP001055811">
    <property type="component" value="Linkage Group LG03"/>
</dbReference>
<dbReference type="EMBL" id="CM042011">
    <property type="protein sequence ID" value="KAI3766729.1"/>
    <property type="molecule type" value="Genomic_DNA"/>
</dbReference>
<reference evidence="1 2" key="2">
    <citation type="journal article" date="2022" name="Mol. Ecol. Resour.">
        <title>The genomes of chicory, endive, great burdock and yacon provide insights into Asteraceae paleo-polyploidization history and plant inulin production.</title>
        <authorList>
            <person name="Fan W."/>
            <person name="Wang S."/>
            <person name="Wang H."/>
            <person name="Wang A."/>
            <person name="Jiang F."/>
            <person name="Liu H."/>
            <person name="Zhao H."/>
            <person name="Xu D."/>
            <person name="Zhang Y."/>
        </authorList>
    </citation>
    <scope>NUCLEOTIDE SEQUENCE [LARGE SCALE GENOMIC DNA]</scope>
    <source>
        <strain evidence="2">cv. Punajuju</strain>
        <tissue evidence="1">Leaves</tissue>
    </source>
</reference>
<proteinExistence type="predicted"/>
<gene>
    <name evidence="1" type="ORF">L2E82_16799</name>
</gene>
<reference evidence="2" key="1">
    <citation type="journal article" date="2022" name="Mol. Ecol. Resour.">
        <title>The genomes of chicory, endive, great burdock and yacon provide insights into Asteraceae palaeo-polyploidization history and plant inulin production.</title>
        <authorList>
            <person name="Fan W."/>
            <person name="Wang S."/>
            <person name="Wang H."/>
            <person name="Wang A."/>
            <person name="Jiang F."/>
            <person name="Liu H."/>
            <person name="Zhao H."/>
            <person name="Xu D."/>
            <person name="Zhang Y."/>
        </authorList>
    </citation>
    <scope>NUCLEOTIDE SEQUENCE [LARGE SCALE GENOMIC DNA]</scope>
    <source>
        <strain evidence="2">cv. Punajuju</strain>
    </source>
</reference>
<evidence type="ECO:0000313" key="1">
    <source>
        <dbReference type="EMBL" id="KAI3766729.1"/>
    </source>
</evidence>
<sequence length="362" mass="40528">MWSNLPSDLLSNIFSYLPPHSVPRAMAACRHWRDSARSATRRHHHRRRHPPWFVALPTRKNDSYFIHNPIENTWHSLDLEHVPSLIKPVSTIGGHGLILFKTTGGVAIRLSVCNPFTGQVGQLPPLQKPRRNPAVGVIEVSNCPGQFNVYVAGGMSEAGSGGAASYEPTLEMFDSGSKKWTIVGSMPVEFAVRLTVWTPNESVYSNGILYWMTSARAYSIMGFEIGTNRWMEFSVPMGYMLEFAAIVPRNGQLAVVGGVDGGDVVVWEMGEGGEWNVIERMPVELRRRFVGGSIKCVGIEGGVCLYRDMVSGMVTWRRGRNCEDRWEWNWIEGCNWVSGRELENYSIKGLFLHPNIASCPFI</sequence>
<name>A0ACB9F6J7_CICIN</name>
<organism evidence="1 2">
    <name type="scientific">Cichorium intybus</name>
    <name type="common">Chicory</name>
    <dbReference type="NCBI Taxonomy" id="13427"/>
    <lineage>
        <taxon>Eukaryota</taxon>
        <taxon>Viridiplantae</taxon>
        <taxon>Streptophyta</taxon>
        <taxon>Embryophyta</taxon>
        <taxon>Tracheophyta</taxon>
        <taxon>Spermatophyta</taxon>
        <taxon>Magnoliopsida</taxon>
        <taxon>eudicotyledons</taxon>
        <taxon>Gunneridae</taxon>
        <taxon>Pentapetalae</taxon>
        <taxon>asterids</taxon>
        <taxon>campanulids</taxon>
        <taxon>Asterales</taxon>
        <taxon>Asteraceae</taxon>
        <taxon>Cichorioideae</taxon>
        <taxon>Cichorieae</taxon>
        <taxon>Cichoriinae</taxon>
        <taxon>Cichorium</taxon>
    </lineage>
</organism>
<accession>A0ACB9F6J7</accession>
<evidence type="ECO:0000313" key="2">
    <source>
        <dbReference type="Proteomes" id="UP001055811"/>
    </source>
</evidence>